<dbReference type="InterPro" id="IPR006062">
    <property type="entry name" value="His_biosynth"/>
</dbReference>
<evidence type="ECO:0000256" key="1">
    <source>
        <dbReference type="ARBA" id="ARBA00009667"/>
    </source>
</evidence>
<comment type="pathway">
    <text evidence="4">Amino-acid biosynthesis.</text>
</comment>
<dbReference type="GO" id="GO:0003949">
    <property type="term" value="F:1-(5-phosphoribosyl)-5-[(5-phosphoribosylamino)methylideneamino]imidazole-4-carboxamide isomerase activity"/>
    <property type="evidence" value="ECO:0007669"/>
    <property type="project" value="InterPro"/>
</dbReference>
<reference evidence="6" key="1">
    <citation type="submission" date="2020-04" db="EMBL/GenBank/DDBJ databases">
        <authorList>
            <person name="Zhang T."/>
        </authorList>
    </citation>
    <scope>NUCLEOTIDE SEQUENCE</scope>
    <source>
        <strain evidence="6">HKST-UBA02</strain>
    </source>
</reference>
<organism evidence="6 7">
    <name type="scientific">Eiseniibacteriota bacterium</name>
    <dbReference type="NCBI Taxonomy" id="2212470"/>
    <lineage>
        <taxon>Bacteria</taxon>
        <taxon>Candidatus Eiseniibacteriota</taxon>
    </lineage>
</organism>
<dbReference type="Pfam" id="PF00977">
    <property type="entry name" value="His_biosynth"/>
    <property type="match status" value="1"/>
</dbReference>
<keyword evidence="6" id="KW-0413">Isomerase</keyword>
<evidence type="ECO:0000256" key="4">
    <source>
        <dbReference type="ARBA" id="ARBA00029440"/>
    </source>
</evidence>
<protein>
    <submittedName>
        <fullName evidence="6">1-(5-phosphoribosyl)-5-((5-phosphoribosylamino)methylideneamino)imidazole-4-carboxamide isomerase</fullName>
    </submittedName>
</protein>
<name>A0A956NHV4_UNCEI</name>
<dbReference type="InterPro" id="IPR044524">
    <property type="entry name" value="Isoase_HisA-like"/>
</dbReference>
<dbReference type="AlphaFoldDB" id="A0A956NHV4"/>
<comment type="similarity">
    <text evidence="1 5">Belongs to the HisA/HisF family.</text>
</comment>
<dbReference type="SUPFAM" id="SSF51366">
    <property type="entry name" value="Ribulose-phoshate binding barrel"/>
    <property type="match status" value="1"/>
</dbReference>
<evidence type="ECO:0000313" key="6">
    <source>
        <dbReference type="EMBL" id="MCA9759249.1"/>
    </source>
</evidence>
<dbReference type="EMBL" id="JAGQHS010000295">
    <property type="protein sequence ID" value="MCA9759249.1"/>
    <property type="molecule type" value="Genomic_DNA"/>
</dbReference>
<dbReference type="PANTHER" id="PTHR43090:SF2">
    <property type="entry name" value="1-(5-PHOSPHORIBOSYL)-5-[(5-PHOSPHORIBOSYLAMINO)METHYLIDENEAMINO] IMIDAZOLE-4-CARBOXAMIDE ISOMERASE"/>
    <property type="match status" value="1"/>
</dbReference>
<gene>
    <name evidence="6" type="ORF">KDA27_25885</name>
</gene>
<keyword evidence="2 5" id="KW-0028">Amino-acid biosynthesis</keyword>
<feature type="non-terminal residue" evidence="6">
    <location>
        <position position="1"/>
    </location>
</feature>
<dbReference type="PANTHER" id="PTHR43090">
    <property type="entry name" value="1-(5-PHOSPHORIBOSYL)-5-[(5-PHOSPHORIBOSYLAMINO)METHYLIDENEAMINO] IMIDAZOLE-4-CARBOXAMIDE ISOMERASE"/>
    <property type="match status" value="1"/>
</dbReference>
<comment type="caution">
    <text evidence="6">The sequence shown here is derived from an EMBL/GenBank/DDBJ whole genome shotgun (WGS) entry which is preliminary data.</text>
</comment>
<dbReference type="InterPro" id="IPR013785">
    <property type="entry name" value="Aldolase_TIM"/>
</dbReference>
<dbReference type="Gene3D" id="3.20.20.70">
    <property type="entry name" value="Aldolase class I"/>
    <property type="match status" value="1"/>
</dbReference>
<dbReference type="InterPro" id="IPR011060">
    <property type="entry name" value="RibuloseP-bd_barrel"/>
</dbReference>
<reference evidence="6" key="2">
    <citation type="journal article" date="2021" name="Microbiome">
        <title>Successional dynamics and alternative stable states in a saline activated sludge microbial community over 9 years.</title>
        <authorList>
            <person name="Wang Y."/>
            <person name="Ye J."/>
            <person name="Ju F."/>
            <person name="Liu L."/>
            <person name="Boyd J.A."/>
            <person name="Deng Y."/>
            <person name="Parks D.H."/>
            <person name="Jiang X."/>
            <person name="Yin X."/>
            <person name="Woodcroft B.J."/>
            <person name="Tyson G.W."/>
            <person name="Hugenholtz P."/>
            <person name="Polz M.F."/>
            <person name="Zhang T."/>
        </authorList>
    </citation>
    <scope>NUCLEOTIDE SEQUENCE</scope>
    <source>
        <strain evidence="6">HKST-UBA02</strain>
    </source>
</reference>
<sequence length="109" mass="11819">VRDGRIQTQGWTEDADRTSGELFAFFESAPIAGFLCTNVDREGKLEGADLSWAAELRASTQQLLCVTGGITSLDDLRALARIGVEEVVVGTALYLGRIDVRALRQEFGS</sequence>
<evidence type="ECO:0000256" key="3">
    <source>
        <dbReference type="ARBA" id="ARBA00023102"/>
    </source>
</evidence>
<keyword evidence="3 5" id="KW-0368">Histidine biosynthesis</keyword>
<evidence type="ECO:0000256" key="5">
    <source>
        <dbReference type="RuleBase" id="RU003657"/>
    </source>
</evidence>
<dbReference type="Proteomes" id="UP000739538">
    <property type="component" value="Unassembled WGS sequence"/>
</dbReference>
<dbReference type="GO" id="GO:0000162">
    <property type="term" value="P:L-tryptophan biosynthetic process"/>
    <property type="evidence" value="ECO:0007669"/>
    <property type="project" value="TreeGrafter"/>
</dbReference>
<proteinExistence type="inferred from homology"/>
<evidence type="ECO:0000313" key="7">
    <source>
        <dbReference type="Proteomes" id="UP000739538"/>
    </source>
</evidence>
<evidence type="ECO:0000256" key="2">
    <source>
        <dbReference type="ARBA" id="ARBA00022605"/>
    </source>
</evidence>
<dbReference type="GO" id="GO:0005737">
    <property type="term" value="C:cytoplasm"/>
    <property type="evidence" value="ECO:0007669"/>
    <property type="project" value="TreeGrafter"/>
</dbReference>
<dbReference type="GO" id="GO:0000105">
    <property type="term" value="P:L-histidine biosynthetic process"/>
    <property type="evidence" value="ECO:0007669"/>
    <property type="project" value="UniProtKB-KW"/>
</dbReference>
<accession>A0A956NHV4</accession>